<dbReference type="RefSeq" id="WP_015883561.1">
    <property type="nucleotide sequence ID" value="NC_012669.1"/>
</dbReference>
<dbReference type="GO" id="GO:0015768">
    <property type="term" value="P:maltose transport"/>
    <property type="evidence" value="ECO:0007669"/>
    <property type="project" value="TreeGrafter"/>
</dbReference>
<dbReference type="eggNOG" id="COG2182">
    <property type="taxonomic scope" value="Bacteria"/>
</dbReference>
<reference evidence="7 8" key="1">
    <citation type="journal article" date="2009" name="Stand. Genomic Sci.">
        <title>Complete genome sequence of Beutenbergia cavernae type strain (HKI 0122).</title>
        <authorList>
            <person name="Land M."/>
            <person name="Pukall R."/>
            <person name="Abt B."/>
            <person name="Goker M."/>
            <person name="Rohde M."/>
            <person name="Glavina Del Rio T."/>
            <person name="Tice H."/>
            <person name="Copeland A."/>
            <person name="Cheng J.F."/>
            <person name="Lucas S."/>
            <person name="Chen F."/>
            <person name="Nolan M."/>
            <person name="Bruce D."/>
            <person name="Goodwin L."/>
            <person name="Pitluck S."/>
            <person name="Ivanova N."/>
            <person name="Mavromatis K."/>
            <person name="Ovchinnikova G."/>
            <person name="Pati A."/>
            <person name="Chen A."/>
            <person name="Palaniappan K."/>
            <person name="Hauser L."/>
            <person name="Chang Y.J."/>
            <person name="Jefferies C.C."/>
            <person name="Saunders E."/>
            <person name="Brettin T."/>
            <person name="Detter J.C."/>
            <person name="Han C."/>
            <person name="Chain P."/>
            <person name="Bristow J."/>
            <person name="Eisen J.A."/>
            <person name="Markowitz V."/>
            <person name="Hugenholtz P."/>
            <person name="Kyrpides N.C."/>
            <person name="Klenk H.P."/>
            <person name="Lapidus A."/>
        </authorList>
    </citation>
    <scope>NUCLEOTIDE SEQUENCE [LARGE SCALE GENOMIC DNA]</scope>
    <source>
        <strain evidence="8">ATCC BAA-8 / DSM 12333 / NBRC 16432</strain>
    </source>
</reference>
<dbReference type="GO" id="GO:0015144">
    <property type="term" value="F:carbohydrate transmembrane transporter activity"/>
    <property type="evidence" value="ECO:0007669"/>
    <property type="project" value="InterPro"/>
</dbReference>
<dbReference type="OrthoDB" id="9766758at2"/>
<dbReference type="InterPro" id="IPR006059">
    <property type="entry name" value="SBP"/>
</dbReference>
<dbReference type="PANTHER" id="PTHR30061">
    <property type="entry name" value="MALTOSE-BINDING PERIPLASMIC PROTEIN"/>
    <property type="match status" value="1"/>
</dbReference>
<dbReference type="Pfam" id="PF13416">
    <property type="entry name" value="SBP_bac_8"/>
    <property type="match status" value="1"/>
</dbReference>
<dbReference type="GO" id="GO:0042956">
    <property type="term" value="P:maltodextrin transmembrane transport"/>
    <property type="evidence" value="ECO:0007669"/>
    <property type="project" value="TreeGrafter"/>
</dbReference>
<feature type="chain" id="PRO_5039616057" evidence="6">
    <location>
        <begin position="24"/>
        <end position="417"/>
    </location>
</feature>
<organism evidence="7 8">
    <name type="scientific">Beutenbergia cavernae (strain ATCC BAA-8 / DSM 12333 / CCUG 43141 / JCM 11478 / NBRC 16432 / NCIMB 13614 / HKI 0122)</name>
    <dbReference type="NCBI Taxonomy" id="471853"/>
    <lineage>
        <taxon>Bacteria</taxon>
        <taxon>Bacillati</taxon>
        <taxon>Actinomycetota</taxon>
        <taxon>Actinomycetes</taxon>
        <taxon>Micrococcales</taxon>
        <taxon>Beutenbergiaceae</taxon>
        <taxon>Beutenbergia</taxon>
    </lineage>
</organism>
<dbReference type="EMBL" id="CP001618">
    <property type="protein sequence ID" value="ACQ81321.1"/>
    <property type="molecule type" value="Genomic_DNA"/>
</dbReference>
<keyword evidence="2" id="KW-0813">Transport</keyword>
<evidence type="ECO:0000256" key="2">
    <source>
        <dbReference type="ARBA" id="ARBA00022448"/>
    </source>
</evidence>
<evidence type="ECO:0000313" key="7">
    <source>
        <dbReference type="EMBL" id="ACQ81321.1"/>
    </source>
</evidence>
<dbReference type="HOGENOM" id="CLU_031285_17_0_11"/>
<feature type="region of interest" description="Disordered" evidence="5">
    <location>
        <begin position="22"/>
        <end position="43"/>
    </location>
</feature>
<evidence type="ECO:0000256" key="4">
    <source>
        <dbReference type="ARBA" id="ARBA00022729"/>
    </source>
</evidence>
<keyword evidence="4 6" id="KW-0732">Signal</keyword>
<evidence type="ECO:0000256" key="1">
    <source>
        <dbReference type="ARBA" id="ARBA00008520"/>
    </source>
</evidence>
<dbReference type="KEGG" id="bcv:Bcav_3077"/>
<dbReference type="Proteomes" id="UP000007962">
    <property type="component" value="Chromosome"/>
</dbReference>
<evidence type="ECO:0000256" key="5">
    <source>
        <dbReference type="SAM" id="MobiDB-lite"/>
    </source>
</evidence>
<feature type="compositionally biased region" description="Acidic residues" evidence="5">
    <location>
        <begin position="27"/>
        <end position="37"/>
    </location>
</feature>
<dbReference type="Gene3D" id="3.40.190.10">
    <property type="entry name" value="Periplasmic binding protein-like II"/>
    <property type="match status" value="2"/>
</dbReference>
<evidence type="ECO:0000313" key="8">
    <source>
        <dbReference type="Proteomes" id="UP000007962"/>
    </source>
</evidence>
<sequence length="417" mass="43503">MRKTAIPVALAAAVALLAACSGGGDPGSEETSAEETTEAAQSGEGVELTIWVDENREPAVAAAAQTFEEQTGATVTLVQKNFEDIRADFLAQVPTGEGPDITVGAHDWLGSFIVNGVVDSVDLADKTSEFQEVALEAFTYDGQLYGLPYAVESVALIRNTALAPEPAPATFDEMVAAGEATGAQYPFLIKTGPEGDPYTYYGFQTSFGAPVFEQSDDGSYTSTIGMGGDAGHAYAEWLAANGPNGTGVFSTDITLDIAEAEFMAGNAPYTVDGPWNITKFEDAGLTLAIDPIPSAGPETAAPFVGVQGFYLSAQSENALLANDFLTNYMATPEAMMAMYEADPRLPAMTSVADEVASDPIMEGFLAASENGVPMPSIPEMGDVWAFWGVTQANIISGAAQPVEAWDTMVADIEGAIG</sequence>
<dbReference type="InterPro" id="IPR006060">
    <property type="entry name" value="Maltose/Cyclodextrin-bd"/>
</dbReference>
<dbReference type="AlphaFoldDB" id="C5BZZ1"/>
<protein>
    <submittedName>
        <fullName evidence="7">Extracellular solute-binding protein family 1</fullName>
    </submittedName>
</protein>
<gene>
    <name evidence="7" type="ordered locus">Bcav_3077</name>
</gene>
<evidence type="ECO:0000256" key="3">
    <source>
        <dbReference type="ARBA" id="ARBA00022597"/>
    </source>
</evidence>
<dbReference type="SUPFAM" id="SSF53850">
    <property type="entry name" value="Periplasmic binding protein-like II"/>
    <property type="match status" value="1"/>
</dbReference>
<dbReference type="STRING" id="471853.Bcav_3077"/>
<accession>C5BZZ1</accession>
<keyword evidence="3" id="KW-0762">Sugar transport</keyword>
<dbReference type="PANTHER" id="PTHR30061:SF50">
    <property type="entry name" value="MALTOSE_MALTODEXTRIN-BINDING PERIPLASMIC PROTEIN"/>
    <property type="match status" value="1"/>
</dbReference>
<dbReference type="GO" id="GO:0055052">
    <property type="term" value="C:ATP-binding cassette (ABC) transporter complex, substrate-binding subunit-containing"/>
    <property type="evidence" value="ECO:0007669"/>
    <property type="project" value="TreeGrafter"/>
</dbReference>
<name>C5BZZ1_BEUC1</name>
<comment type="similarity">
    <text evidence="1">Belongs to the bacterial solute-binding protein 1 family.</text>
</comment>
<dbReference type="CDD" id="cd13586">
    <property type="entry name" value="PBP2_Maltose_binding_like"/>
    <property type="match status" value="1"/>
</dbReference>
<dbReference type="PRINTS" id="PR00181">
    <property type="entry name" value="MALTOSEBP"/>
</dbReference>
<keyword evidence="8" id="KW-1185">Reference proteome</keyword>
<feature type="signal peptide" evidence="6">
    <location>
        <begin position="1"/>
        <end position="23"/>
    </location>
</feature>
<dbReference type="PROSITE" id="PS51257">
    <property type="entry name" value="PROKAR_LIPOPROTEIN"/>
    <property type="match status" value="1"/>
</dbReference>
<evidence type="ECO:0000256" key="6">
    <source>
        <dbReference type="SAM" id="SignalP"/>
    </source>
</evidence>
<proteinExistence type="inferred from homology"/>
<dbReference type="GO" id="GO:1901982">
    <property type="term" value="F:maltose binding"/>
    <property type="evidence" value="ECO:0007669"/>
    <property type="project" value="TreeGrafter"/>
</dbReference>